<dbReference type="AlphaFoldDB" id="A0A5Q2VD66"/>
<dbReference type="InterPro" id="IPR051244">
    <property type="entry name" value="TCAF"/>
</dbReference>
<dbReference type="GO" id="GO:0004553">
    <property type="term" value="F:hydrolase activity, hydrolyzing O-glycosyl compounds"/>
    <property type="evidence" value="ECO:0007669"/>
    <property type="project" value="InterPro"/>
</dbReference>
<dbReference type="SUPFAM" id="SSF49299">
    <property type="entry name" value="PKD domain"/>
    <property type="match status" value="1"/>
</dbReference>
<accession>A0A5Q2VD66</accession>
<dbReference type="Gene3D" id="1.10.390.30">
    <property type="entry name" value="Peptidase M60, enhancin-like domain 3"/>
    <property type="match status" value="1"/>
</dbReference>
<organism evidence="3 4">
    <name type="scientific">Serratia proteamaculans</name>
    <dbReference type="NCBI Taxonomy" id="28151"/>
    <lineage>
        <taxon>Bacteria</taxon>
        <taxon>Pseudomonadati</taxon>
        <taxon>Pseudomonadota</taxon>
        <taxon>Gammaproteobacteria</taxon>
        <taxon>Enterobacterales</taxon>
        <taxon>Yersiniaceae</taxon>
        <taxon>Serratia</taxon>
    </lineage>
</organism>
<dbReference type="SUPFAM" id="SSF51055">
    <property type="entry name" value="Carbohydrate binding domain"/>
    <property type="match status" value="1"/>
</dbReference>
<dbReference type="PANTHER" id="PTHR15730">
    <property type="entry name" value="EXPERIMENTAL AUTOIMMUNE PROSTATITIS ANTIGEN 2-RELATED"/>
    <property type="match status" value="1"/>
</dbReference>
<sequence length="633" mass="71305">MLSEFSDIPYVELQSKRMMITLRRAKAVQYIGSDGPDAMLKSWDAIVTSAEEQYGLIDEDMKSPHQRIRHRFHWLDGISLPGVVNNDNCAGYMNSSSWRLQACTEEAIGDVVSNKLLTSEEGWGPWHELGHQFQMIPMDWGTWDTEGNMTEVVVNLTSLYIQRELGMPSRLEYGRFWDEDVFPYLNKSQRNYHQFDSLFGKVAMLWQLDLTFGKDFYAHLGKVYREIPEKEQPANSDEKVQRFIIETSRLAKYNLTPFYEKWGLPLTQKTRQTLNALPLKVLEVPIWENRDNNIRYNLSEEIDKPLSDKLKNPDAESGNLTGWHLDKGQFRVVATQDGIKPAKGNYFFTARQNDSAASNASKDQMSQTIALDKSIVSQGEARATLKFMSNSWGDGDYGTVYLIAKDKHGNKLEEKKHDTKTTSSKWLDNEIAMALPADSSTLTVQVLATKKTGTMSDVHFDDFVLKVDNTDIDEPDNTAPVAKASVDPTTLTGAGKITLSAAGSYDPDGDTLDYEWKQIAGPAVALNASNTMAATAQLNTMNEKTDYQFEVTVTDSHSAFSSHRVSVTQYPEIISAVPAWNASKTYSTVCEKVSWQGKEWLNGWWTQGNKPGSDGTWGVWRELGAANMHNHCK</sequence>
<evidence type="ECO:0000259" key="2">
    <source>
        <dbReference type="PROSITE" id="PS51723"/>
    </source>
</evidence>
<feature type="domain" description="Peptidase M60" evidence="2">
    <location>
        <begin position="1"/>
        <end position="213"/>
    </location>
</feature>
<protein>
    <recommendedName>
        <fullName evidence="2">Peptidase M60 domain-containing protein</fullName>
    </recommendedName>
</protein>
<dbReference type="InterPro" id="IPR042279">
    <property type="entry name" value="Pep_M60_3"/>
</dbReference>
<dbReference type="GO" id="GO:0005576">
    <property type="term" value="C:extracellular region"/>
    <property type="evidence" value="ECO:0007669"/>
    <property type="project" value="InterPro"/>
</dbReference>
<keyword evidence="1" id="KW-0378">Hydrolase</keyword>
<gene>
    <name evidence="3" type="ORF">GHV41_14915</name>
</gene>
<evidence type="ECO:0000256" key="1">
    <source>
        <dbReference type="ARBA" id="ARBA00022801"/>
    </source>
</evidence>
<proteinExistence type="predicted"/>
<evidence type="ECO:0000313" key="4">
    <source>
        <dbReference type="Proteomes" id="UP000381260"/>
    </source>
</evidence>
<dbReference type="EMBL" id="CP045913">
    <property type="protein sequence ID" value="QGH62036.1"/>
    <property type="molecule type" value="Genomic_DNA"/>
</dbReference>
<dbReference type="CDD" id="cd12215">
    <property type="entry name" value="ChiC_BD"/>
    <property type="match status" value="1"/>
</dbReference>
<dbReference type="InterPro" id="IPR035986">
    <property type="entry name" value="PKD_dom_sf"/>
</dbReference>
<dbReference type="Gene3D" id="2.60.40.10">
    <property type="entry name" value="Immunoglobulins"/>
    <property type="match status" value="1"/>
</dbReference>
<evidence type="ECO:0000313" key="3">
    <source>
        <dbReference type="EMBL" id="QGH62036.1"/>
    </source>
</evidence>
<dbReference type="Pfam" id="PF13402">
    <property type="entry name" value="Peptidase_M60"/>
    <property type="match status" value="1"/>
</dbReference>
<dbReference type="InterPro" id="IPR031161">
    <property type="entry name" value="Peptidase_M60_dom"/>
</dbReference>
<dbReference type="InterPro" id="IPR003610">
    <property type="entry name" value="CBM5/12"/>
</dbReference>
<dbReference type="GO" id="GO:0005975">
    <property type="term" value="P:carbohydrate metabolic process"/>
    <property type="evidence" value="ECO:0007669"/>
    <property type="project" value="InterPro"/>
</dbReference>
<dbReference type="Gene3D" id="3.40.390.80">
    <property type="entry name" value="Peptidase M60, enhancin-like domain 2"/>
    <property type="match status" value="1"/>
</dbReference>
<dbReference type="PANTHER" id="PTHR15730:SF5">
    <property type="entry name" value="SI:CH211-210B2.2-RELATED"/>
    <property type="match status" value="1"/>
</dbReference>
<reference evidence="3 4" key="1">
    <citation type="submission" date="2019-11" db="EMBL/GenBank/DDBJ databases">
        <title>The Phosphoenolpyruvate Phosphotransferase System Regulates Serratia proteamaculans 336X Biofilm Formation and Wheat Roots colonization.</title>
        <authorList>
            <person name="Liu F."/>
        </authorList>
    </citation>
    <scope>NUCLEOTIDE SEQUENCE [LARGE SCALE GENOMIC DNA]</scope>
    <source>
        <strain evidence="3 4">336X</strain>
    </source>
</reference>
<dbReference type="InterPro" id="IPR036573">
    <property type="entry name" value="CBM_sf_5/12"/>
</dbReference>
<dbReference type="Pfam" id="PF22352">
    <property type="entry name" value="K319L-like_PKD"/>
    <property type="match status" value="1"/>
</dbReference>
<dbReference type="SMART" id="SM01276">
    <property type="entry name" value="M60-like"/>
    <property type="match status" value="1"/>
</dbReference>
<dbReference type="PROSITE" id="PS51723">
    <property type="entry name" value="PEPTIDASE_M60"/>
    <property type="match status" value="1"/>
</dbReference>
<dbReference type="GO" id="GO:0030246">
    <property type="term" value="F:carbohydrate binding"/>
    <property type="evidence" value="ECO:0007669"/>
    <property type="project" value="InterPro"/>
</dbReference>
<dbReference type="Gene3D" id="2.10.10.20">
    <property type="entry name" value="Carbohydrate-binding module superfamily 5/12"/>
    <property type="match status" value="1"/>
</dbReference>
<dbReference type="SMART" id="SM00495">
    <property type="entry name" value="ChtBD3"/>
    <property type="match status" value="1"/>
</dbReference>
<dbReference type="Proteomes" id="UP000381260">
    <property type="component" value="Chromosome"/>
</dbReference>
<name>A0A5Q2VD66_SERPR</name>
<dbReference type="InterPro" id="IPR013783">
    <property type="entry name" value="Ig-like_fold"/>
</dbReference>
<dbReference type="Gene3D" id="2.60.120.260">
    <property type="entry name" value="Galactose-binding domain-like"/>
    <property type="match status" value="1"/>
</dbReference>